<evidence type="ECO:0000259" key="1">
    <source>
        <dbReference type="Pfam" id="PF02464"/>
    </source>
</evidence>
<gene>
    <name evidence="2" type="ORF">SAMN05661099_2103</name>
</gene>
<protein>
    <submittedName>
        <fullName evidence="2">Nicotinamide-nucleotide amidase</fullName>
    </submittedName>
</protein>
<dbReference type="SUPFAM" id="SSF142433">
    <property type="entry name" value="CinA-like"/>
    <property type="match status" value="1"/>
</dbReference>
<sequence length="165" mass="17928">MPSTLVLESCKALAANNLTITFAESATAGSLCAAFAMAPQSGQVLKGGIVCYDAVLKEHILHIPPGIIKKYTPESAEVTEQLSRRLKKLIKADVYVAVTGLTTSGGSETPEKPVGTMFMHMIWEEKSLGLREVYRGKPEDIIAQAVDRVARMVLDLIRDVKKVEN</sequence>
<dbReference type="STRING" id="572036.SAMN05661099_2103"/>
<evidence type="ECO:0000313" key="3">
    <source>
        <dbReference type="Proteomes" id="UP000189981"/>
    </source>
</evidence>
<dbReference type="InterPro" id="IPR008136">
    <property type="entry name" value="CinA_C"/>
</dbReference>
<proteinExistence type="predicted"/>
<name>A0A1T5D1S6_9SPHI</name>
<keyword evidence="3" id="KW-1185">Reference proteome</keyword>
<reference evidence="3" key="1">
    <citation type="submission" date="2017-02" db="EMBL/GenBank/DDBJ databases">
        <authorList>
            <person name="Varghese N."/>
            <person name="Submissions S."/>
        </authorList>
    </citation>
    <scope>NUCLEOTIDE SEQUENCE [LARGE SCALE GENOMIC DNA]</scope>
    <source>
        <strain evidence="3">DSM 22385</strain>
    </source>
</reference>
<dbReference type="Gene3D" id="3.90.950.20">
    <property type="entry name" value="CinA-like"/>
    <property type="match status" value="1"/>
</dbReference>
<organism evidence="2 3">
    <name type="scientific">Daejeonella lutea</name>
    <dbReference type="NCBI Taxonomy" id="572036"/>
    <lineage>
        <taxon>Bacteria</taxon>
        <taxon>Pseudomonadati</taxon>
        <taxon>Bacteroidota</taxon>
        <taxon>Sphingobacteriia</taxon>
        <taxon>Sphingobacteriales</taxon>
        <taxon>Sphingobacteriaceae</taxon>
        <taxon>Daejeonella</taxon>
    </lineage>
</organism>
<accession>A0A1T5D1S6</accession>
<feature type="domain" description="CinA C-terminal" evidence="1">
    <location>
        <begin position="8"/>
        <end position="155"/>
    </location>
</feature>
<dbReference type="InterPro" id="IPR036653">
    <property type="entry name" value="CinA-like_C"/>
</dbReference>
<dbReference type="RefSeq" id="WP_079702638.1">
    <property type="nucleotide sequence ID" value="NZ_FUYR01000002.1"/>
</dbReference>
<dbReference type="OrthoDB" id="6659578at2"/>
<dbReference type="EMBL" id="FUYR01000002">
    <property type="protein sequence ID" value="SKB65450.1"/>
    <property type="molecule type" value="Genomic_DNA"/>
</dbReference>
<dbReference type="AlphaFoldDB" id="A0A1T5D1S6"/>
<dbReference type="Pfam" id="PF02464">
    <property type="entry name" value="CinA"/>
    <property type="match status" value="1"/>
</dbReference>
<evidence type="ECO:0000313" key="2">
    <source>
        <dbReference type="EMBL" id="SKB65450.1"/>
    </source>
</evidence>
<dbReference type="Proteomes" id="UP000189981">
    <property type="component" value="Unassembled WGS sequence"/>
</dbReference>
<dbReference type="NCBIfam" id="TIGR00199">
    <property type="entry name" value="PncC_domain"/>
    <property type="match status" value="1"/>
</dbReference>